<dbReference type="Gene3D" id="1.10.620.20">
    <property type="entry name" value="Ribonucleotide Reductase, subunit A"/>
    <property type="match status" value="1"/>
</dbReference>
<sequence>MKFSVFDQTPNDATKESMFLGQSINLQRYDQSKYQVYNELSEKQKSFFWRPEEIDLSKDRIDFESLPEHEKHIFLRNLDYQSLLDSVQGRSPAIAFLPLISIPELEHWTLWWTSFELIHSYSYTYIMRNVLVNPTEEFDSIVVNEEIKKRADAITRYYDDLIEYSQYYNLLGEGEFKISKRIDGTVYDTFKTITVSKRELMKKLYLCMFVVNVLEAIRFYTSFAASFSFAERKLMEGNAKIIKLIARKLHCGFYQ</sequence>
<protein>
    <recommendedName>
        <fullName evidence="3">ribonucleoside-diphosphate reductase</fullName>
        <ecNumber evidence="3">1.17.4.1</ecNumber>
    </recommendedName>
</protein>
<dbReference type="GO" id="GO:0046872">
    <property type="term" value="F:metal ion binding"/>
    <property type="evidence" value="ECO:0007669"/>
    <property type="project" value="UniProtKB-KW"/>
</dbReference>
<evidence type="ECO:0000313" key="7">
    <source>
        <dbReference type="EMBL" id="DAF97374.1"/>
    </source>
</evidence>
<accession>A0A8S5USM3</accession>
<dbReference type="InterPro" id="IPR000358">
    <property type="entry name" value="RNR_small_fam"/>
</dbReference>
<evidence type="ECO:0000256" key="3">
    <source>
        <dbReference type="ARBA" id="ARBA00012274"/>
    </source>
</evidence>
<name>A0A8S5USM3_9CAUD</name>
<evidence type="ECO:0000256" key="4">
    <source>
        <dbReference type="ARBA" id="ARBA00022723"/>
    </source>
</evidence>
<evidence type="ECO:0000256" key="2">
    <source>
        <dbReference type="ARBA" id="ARBA00009303"/>
    </source>
</evidence>
<evidence type="ECO:0000256" key="5">
    <source>
        <dbReference type="ARBA" id="ARBA00023002"/>
    </source>
</evidence>
<proteinExistence type="inferred from homology"/>
<dbReference type="InterPro" id="IPR012348">
    <property type="entry name" value="RNR-like"/>
</dbReference>
<dbReference type="EC" id="1.17.4.1" evidence="3"/>
<comment type="cofactor">
    <cofactor evidence="1">
        <name>Fe cation</name>
        <dbReference type="ChEBI" id="CHEBI:24875"/>
    </cofactor>
</comment>
<dbReference type="InterPro" id="IPR033909">
    <property type="entry name" value="RNR_small"/>
</dbReference>
<dbReference type="GO" id="GO:0004748">
    <property type="term" value="F:ribonucleoside-diphosphate reductase activity, thioredoxin disulfide as acceptor"/>
    <property type="evidence" value="ECO:0007669"/>
    <property type="project" value="UniProtKB-EC"/>
</dbReference>
<reference evidence="7" key="1">
    <citation type="journal article" date="2021" name="Proc. Natl. Acad. Sci. U.S.A.">
        <title>A Catalog of Tens of Thousands of Viruses from Human Metagenomes Reveals Hidden Associations with Chronic Diseases.</title>
        <authorList>
            <person name="Tisza M.J."/>
            <person name="Buck C.B."/>
        </authorList>
    </citation>
    <scope>NUCLEOTIDE SEQUENCE</scope>
    <source>
        <strain evidence="7">CtijX18</strain>
    </source>
</reference>
<keyword evidence="4" id="KW-0479">Metal-binding</keyword>
<organism evidence="7">
    <name type="scientific">Myoviridae sp. ctijX18</name>
    <dbReference type="NCBI Taxonomy" id="2825154"/>
    <lineage>
        <taxon>Viruses</taxon>
        <taxon>Duplodnaviria</taxon>
        <taxon>Heunggongvirae</taxon>
        <taxon>Uroviricota</taxon>
        <taxon>Caudoviricetes</taxon>
    </lineage>
</organism>
<comment type="similarity">
    <text evidence="2">Belongs to the ribonucleoside diphosphate reductase small chain family.</text>
</comment>
<dbReference type="InterPro" id="IPR009078">
    <property type="entry name" value="Ferritin-like_SF"/>
</dbReference>
<dbReference type="EMBL" id="BK016133">
    <property type="protein sequence ID" value="DAF97374.1"/>
    <property type="molecule type" value="Genomic_DNA"/>
</dbReference>
<dbReference type="CDD" id="cd01049">
    <property type="entry name" value="RNRR2"/>
    <property type="match status" value="1"/>
</dbReference>
<dbReference type="SUPFAM" id="SSF47240">
    <property type="entry name" value="Ferritin-like"/>
    <property type="match status" value="1"/>
</dbReference>
<dbReference type="PANTHER" id="PTHR23409:SF18">
    <property type="entry name" value="RIBONUCLEOSIDE-DIPHOSPHATE REDUCTASE SUBUNIT M2"/>
    <property type="match status" value="1"/>
</dbReference>
<keyword evidence="5" id="KW-0560">Oxidoreductase</keyword>
<evidence type="ECO:0000256" key="1">
    <source>
        <dbReference type="ARBA" id="ARBA00001962"/>
    </source>
</evidence>
<dbReference type="Pfam" id="PF00268">
    <property type="entry name" value="Ribonuc_red_sm"/>
    <property type="match status" value="1"/>
</dbReference>
<dbReference type="GO" id="GO:0009263">
    <property type="term" value="P:deoxyribonucleotide biosynthetic process"/>
    <property type="evidence" value="ECO:0007669"/>
    <property type="project" value="InterPro"/>
</dbReference>
<evidence type="ECO:0000256" key="6">
    <source>
        <dbReference type="ARBA" id="ARBA00023004"/>
    </source>
</evidence>
<dbReference type="NCBIfam" id="NF006576">
    <property type="entry name" value="PRK09101.1"/>
    <property type="match status" value="1"/>
</dbReference>
<dbReference type="PANTHER" id="PTHR23409">
    <property type="entry name" value="RIBONUCLEOSIDE-DIPHOSPHATE REDUCTASE SMALL CHAIN"/>
    <property type="match status" value="1"/>
</dbReference>
<keyword evidence="6" id="KW-0408">Iron</keyword>